<evidence type="ECO:0000313" key="2">
    <source>
        <dbReference type="EMBL" id="MPC77376.1"/>
    </source>
</evidence>
<protein>
    <submittedName>
        <fullName evidence="2">Uncharacterized protein</fullName>
    </submittedName>
</protein>
<gene>
    <name evidence="2" type="ORF">E2C01_071828</name>
</gene>
<reference evidence="2 3" key="1">
    <citation type="submission" date="2019-05" db="EMBL/GenBank/DDBJ databases">
        <title>Another draft genome of Portunus trituberculatus and its Hox gene families provides insights of decapod evolution.</title>
        <authorList>
            <person name="Jeong J.-H."/>
            <person name="Song I."/>
            <person name="Kim S."/>
            <person name="Choi T."/>
            <person name="Kim D."/>
            <person name="Ryu S."/>
            <person name="Kim W."/>
        </authorList>
    </citation>
    <scope>NUCLEOTIDE SEQUENCE [LARGE SCALE GENOMIC DNA]</scope>
    <source>
        <tissue evidence="2">Muscle</tissue>
    </source>
</reference>
<comment type="caution">
    <text evidence="2">The sequence shown here is derived from an EMBL/GenBank/DDBJ whole genome shotgun (WGS) entry which is preliminary data.</text>
</comment>
<sequence>MTPPNPNGSGWSSIMACPTPSMLTFLPRQRPTHSSWALLKGLCPAWSTSSAWATFKGPPCLLLPSTPKFLNPLLLVVILPPAAWRKYMLALESSSCVATVGATTTPLHAASLPGPDPSGSHRTPASQSAPPGWFSSLPHLRNTVPG</sequence>
<evidence type="ECO:0000313" key="3">
    <source>
        <dbReference type="Proteomes" id="UP000324222"/>
    </source>
</evidence>
<feature type="compositionally biased region" description="Polar residues" evidence="1">
    <location>
        <begin position="120"/>
        <end position="129"/>
    </location>
</feature>
<dbReference type="AlphaFoldDB" id="A0A5B7I637"/>
<dbReference type="EMBL" id="VSRR010045719">
    <property type="protein sequence ID" value="MPC77376.1"/>
    <property type="molecule type" value="Genomic_DNA"/>
</dbReference>
<organism evidence="2 3">
    <name type="scientific">Portunus trituberculatus</name>
    <name type="common">Swimming crab</name>
    <name type="synonym">Neptunus trituberculatus</name>
    <dbReference type="NCBI Taxonomy" id="210409"/>
    <lineage>
        <taxon>Eukaryota</taxon>
        <taxon>Metazoa</taxon>
        <taxon>Ecdysozoa</taxon>
        <taxon>Arthropoda</taxon>
        <taxon>Crustacea</taxon>
        <taxon>Multicrustacea</taxon>
        <taxon>Malacostraca</taxon>
        <taxon>Eumalacostraca</taxon>
        <taxon>Eucarida</taxon>
        <taxon>Decapoda</taxon>
        <taxon>Pleocyemata</taxon>
        <taxon>Brachyura</taxon>
        <taxon>Eubrachyura</taxon>
        <taxon>Portunoidea</taxon>
        <taxon>Portunidae</taxon>
        <taxon>Portuninae</taxon>
        <taxon>Portunus</taxon>
    </lineage>
</organism>
<name>A0A5B7I637_PORTR</name>
<keyword evidence="3" id="KW-1185">Reference proteome</keyword>
<accession>A0A5B7I637</accession>
<proteinExistence type="predicted"/>
<evidence type="ECO:0000256" key="1">
    <source>
        <dbReference type="SAM" id="MobiDB-lite"/>
    </source>
</evidence>
<feature type="region of interest" description="Disordered" evidence="1">
    <location>
        <begin position="108"/>
        <end position="146"/>
    </location>
</feature>
<dbReference type="Proteomes" id="UP000324222">
    <property type="component" value="Unassembled WGS sequence"/>
</dbReference>